<dbReference type="SUPFAM" id="SSF49854">
    <property type="entry name" value="Spermadhesin, CUB domain"/>
    <property type="match status" value="5"/>
</dbReference>
<keyword evidence="1" id="KW-1015">Disulfide bond</keyword>
<feature type="transmembrane region" description="Helical" evidence="4">
    <location>
        <begin position="791"/>
        <end position="813"/>
    </location>
</feature>
<feature type="domain" description="CUB" evidence="5">
    <location>
        <begin position="610"/>
        <end position="729"/>
    </location>
</feature>
<keyword evidence="4" id="KW-0472">Membrane</keyword>
<keyword evidence="7" id="KW-1185">Reference proteome</keyword>
<dbReference type="InterPro" id="IPR000859">
    <property type="entry name" value="CUB_dom"/>
</dbReference>
<dbReference type="SMART" id="SM00042">
    <property type="entry name" value="CUB"/>
    <property type="match status" value="5"/>
</dbReference>
<comment type="caution">
    <text evidence="2">Lacks conserved residue(s) required for the propagation of feature annotation.</text>
</comment>
<keyword evidence="4" id="KW-0812">Transmembrane</keyword>
<dbReference type="PANTHER" id="PTHR47537:SF6">
    <property type="entry name" value="CUB DOMAIN-CONTAINING PROTEIN"/>
    <property type="match status" value="1"/>
</dbReference>
<feature type="compositionally biased region" description="Basic residues" evidence="3">
    <location>
        <begin position="822"/>
        <end position="843"/>
    </location>
</feature>
<name>A0A8S1F4M4_9PELO</name>
<evidence type="ECO:0000313" key="7">
    <source>
        <dbReference type="Proteomes" id="UP000494206"/>
    </source>
</evidence>
<feature type="domain" description="CUB" evidence="5">
    <location>
        <begin position="475"/>
        <end position="592"/>
    </location>
</feature>
<dbReference type="Pfam" id="PF00431">
    <property type="entry name" value="CUB"/>
    <property type="match status" value="5"/>
</dbReference>
<dbReference type="Proteomes" id="UP000494206">
    <property type="component" value="Unassembled WGS sequence"/>
</dbReference>
<feature type="region of interest" description="Disordered" evidence="3">
    <location>
        <begin position="822"/>
        <end position="854"/>
    </location>
</feature>
<dbReference type="AlphaFoldDB" id="A0A8S1F4M4"/>
<dbReference type="PANTHER" id="PTHR47537">
    <property type="entry name" value="CUBILIN"/>
    <property type="match status" value="1"/>
</dbReference>
<accession>A0A8S1F4M4</accession>
<dbReference type="PROSITE" id="PS01180">
    <property type="entry name" value="CUB"/>
    <property type="match status" value="5"/>
</dbReference>
<dbReference type="CDD" id="cd00112">
    <property type="entry name" value="LDLa"/>
    <property type="match status" value="1"/>
</dbReference>
<protein>
    <recommendedName>
        <fullName evidence="5">CUB domain-containing protein</fullName>
    </recommendedName>
</protein>
<dbReference type="SMART" id="SM00192">
    <property type="entry name" value="LDLa"/>
    <property type="match status" value="1"/>
</dbReference>
<dbReference type="FunFam" id="2.60.120.290:FF:000005">
    <property type="entry name" value="Procollagen C-endopeptidase enhancer 1"/>
    <property type="match status" value="1"/>
</dbReference>
<evidence type="ECO:0000313" key="6">
    <source>
        <dbReference type="EMBL" id="CAB3410748.1"/>
    </source>
</evidence>
<dbReference type="GO" id="GO:0005886">
    <property type="term" value="C:plasma membrane"/>
    <property type="evidence" value="ECO:0007669"/>
    <property type="project" value="TreeGrafter"/>
</dbReference>
<organism evidence="6 7">
    <name type="scientific">Caenorhabditis bovis</name>
    <dbReference type="NCBI Taxonomy" id="2654633"/>
    <lineage>
        <taxon>Eukaryota</taxon>
        <taxon>Metazoa</taxon>
        <taxon>Ecdysozoa</taxon>
        <taxon>Nematoda</taxon>
        <taxon>Chromadorea</taxon>
        <taxon>Rhabditida</taxon>
        <taxon>Rhabditina</taxon>
        <taxon>Rhabditomorpha</taxon>
        <taxon>Rhabditoidea</taxon>
        <taxon>Rhabditidae</taxon>
        <taxon>Peloderinae</taxon>
        <taxon>Caenorhabditis</taxon>
    </lineage>
</organism>
<dbReference type="EMBL" id="CADEPM010000011">
    <property type="protein sequence ID" value="CAB3410748.1"/>
    <property type="molecule type" value="Genomic_DNA"/>
</dbReference>
<gene>
    <name evidence="6" type="ORF">CBOVIS_LOCUS12225</name>
</gene>
<evidence type="ECO:0000256" key="2">
    <source>
        <dbReference type="PROSITE-ProRule" id="PRU00059"/>
    </source>
</evidence>
<dbReference type="CDD" id="cd00041">
    <property type="entry name" value="CUB"/>
    <property type="match status" value="5"/>
</dbReference>
<feature type="domain" description="CUB" evidence="5">
    <location>
        <begin position="16"/>
        <end position="152"/>
    </location>
</feature>
<sequence length="877" mass="98339">MVLIGLVQNRKTLFQCDQHFDSTQPEGNITFPSFPKSLAISQILNITHPELNYNLQCVYTFVAGPGQRVMLEFEHFQLSGSSENCDIEYIDIYSEIESVDEDILSSALGGRYCGTVAPKVRISLHRIMKLILHSRSTTRDENYGFRAKYSFIDEAKYIAGDLQNGRKCSYIIESSDRPSGTIYSPTYPGTYPHNMHCSYLLQGYRGERIRLFFSDFDVFFGGEHCPYDSVTIYDGPTPTSPIIRKVCGLQQRMEVYSMTNAVLIHFNTTNPAKADPRGFVMDYEFSARFVDVAKLLGGQSGVTHVRGTECDVRVESNRETTHTISSPNYPNAYPPNTTCTYIIHGLQGDQNLEKVMLTFESIAVLSYDTAPTLSPSADDIACPSAWVGIAIADGNMKAVMSSTDDSTFDVTLCERIPSDSPLLGPYISGGPRMVVQFGTTDTRDDNVKPLGFKAKIEFKTDFGVTGESLGTSNECKFLFSSSTGFFNSPRYPANYPLDTNCTYYIVGQPGQEIVLHFEQFALHEDGNCNDWLDIYDVFYENGKERLQLKQRYCSNIFPGPSVSAFGSHEMRVVFSSGSEGSENGFKALFEIRTSRKEDVPSNKKKNTDRCGAVIEATDEKPSGHIHSPNYPVKYNKGIHCDWQINVRPGRQVLLKMEVIDVEGEMTSTSASCQKAVIRVEGASRTEYCGQHIEMFEPMLSANNSVRLSFLTAPDKVNGLKGFNIAWTEVKNISDGQESECSSESLYLCTYSKLCIDAKLRCDGHDNCGYSIQDDTDEQHCSLKESSADRTVVIAAILCGAIFLFICGFFFYLFKKKLERKKKKKRKEAGRHRQRQPYRQQRPKQHNDSELSSPATSRFVHHDATGILPPIQLHQSYA</sequence>
<proteinExistence type="predicted"/>
<evidence type="ECO:0000256" key="4">
    <source>
        <dbReference type="SAM" id="Phobius"/>
    </source>
</evidence>
<evidence type="ECO:0000256" key="3">
    <source>
        <dbReference type="SAM" id="MobiDB-lite"/>
    </source>
</evidence>
<keyword evidence="4" id="KW-1133">Transmembrane helix</keyword>
<reference evidence="6 7" key="1">
    <citation type="submission" date="2020-04" db="EMBL/GenBank/DDBJ databases">
        <authorList>
            <person name="Laetsch R D."/>
            <person name="Stevens L."/>
            <person name="Kumar S."/>
            <person name="Blaxter L. M."/>
        </authorList>
    </citation>
    <scope>NUCLEOTIDE SEQUENCE [LARGE SCALE GENOMIC DNA]</scope>
</reference>
<feature type="domain" description="CUB" evidence="5">
    <location>
        <begin position="168"/>
        <end position="286"/>
    </location>
</feature>
<dbReference type="InterPro" id="IPR053207">
    <property type="entry name" value="Non-NMDA_GluR_Accessory"/>
</dbReference>
<evidence type="ECO:0000259" key="5">
    <source>
        <dbReference type="PROSITE" id="PS01180"/>
    </source>
</evidence>
<feature type="domain" description="CUB" evidence="5">
    <location>
        <begin position="310"/>
        <end position="459"/>
    </location>
</feature>
<dbReference type="InterPro" id="IPR002172">
    <property type="entry name" value="LDrepeatLR_classA_rpt"/>
</dbReference>
<dbReference type="InterPro" id="IPR035914">
    <property type="entry name" value="Sperma_CUB_dom_sf"/>
</dbReference>
<dbReference type="Gene3D" id="2.60.120.290">
    <property type="entry name" value="Spermadhesin, CUB domain"/>
    <property type="match status" value="5"/>
</dbReference>
<comment type="caution">
    <text evidence="6">The sequence shown here is derived from an EMBL/GenBank/DDBJ whole genome shotgun (WGS) entry which is preliminary data.</text>
</comment>
<dbReference type="OrthoDB" id="6022136at2759"/>
<evidence type="ECO:0000256" key="1">
    <source>
        <dbReference type="ARBA" id="ARBA00023157"/>
    </source>
</evidence>